<dbReference type="PANTHER" id="PTHR10093">
    <property type="entry name" value="IRON-SULFUR CLUSTER ASSEMBLY ENZYME NIFU HOMOLOG"/>
    <property type="match status" value="1"/>
</dbReference>
<keyword evidence="3" id="KW-1185">Reference proteome</keyword>
<feature type="domain" description="NIF system FeS cluster assembly NifU N-terminal" evidence="1">
    <location>
        <begin position="10"/>
        <end position="130"/>
    </location>
</feature>
<reference evidence="2 3" key="1">
    <citation type="submission" date="2024-09" db="EMBL/GenBank/DDBJ databases">
        <authorList>
            <person name="Sun Q."/>
            <person name="Mori K."/>
        </authorList>
    </citation>
    <scope>NUCLEOTIDE SEQUENCE [LARGE SCALE GENOMIC DNA]</scope>
    <source>
        <strain evidence="2 3">TBRC 4576</strain>
    </source>
</reference>
<dbReference type="SUPFAM" id="SSF82649">
    <property type="entry name" value="SufE/NifU"/>
    <property type="match status" value="1"/>
</dbReference>
<protein>
    <submittedName>
        <fullName evidence="2">Fe-S cluster assembly sulfur transfer protein SufU</fullName>
    </submittedName>
</protein>
<organism evidence="2 3">
    <name type="scientific">Lactiplantibacillus modestisalitolerans</name>
    <dbReference type="NCBI Taxonomy" id="1457219"/>
    <lineage>
        <taxon>Bacteria</taxon>
        <taxon>Bacillati</taxon>
        <taxon>Bacillota</taxon>
        <taxon>Bacilli</taxon>
        <taxon>Lactobacillales</taxon>
        <taxon>Lactobacillaceae</taxon>
        <taxon>Lactiplantibacillus</taxon>
    </lineage>
</organism>
<accession>A0ABV5WS06</accession>
<dbReference type="RefSeq" id="WP_137643128.1">
    <property type="nucleotide sequence ID" value="NZ_BJEA01000013.1"/>
</dbReference>
<dbReference type="InterPro" id="IPR002871">
    <property type="entry name" value="NIF_FeS_clus_asmbl_NifU_N"/>
</dbReference>
<evidence type="ECO:0000313" key="2">
    <source>
        <dbReference type="EMBL" id="MFB9768929.1"/>
    </source>
</evidence>
<name>A0ABV5WS06_9LACO</name>
<evidence type="ECO:0000313" key="3">
    <source>
        <dbReference type="Proteomes" id="UP001589691"/>
    </source>
</evidence>
<gene>
    <name evidence="2" type="primary">sufU</name>
    <name evidence="2" type="ORF">ACFFLI_03455</name>
</gene>
<dbReference type="Proteomes" id="UP001589691">
    <property type="component" value="Unassembled WGS sequence"/>
</dbReference>
<sequence length="151" mass="16515">MSLDQMNELYREVVLDHAQHPHHKGHLGQESLHFTMENPTCGDVIDVATVVKDGQIDQLAFTGAGCTISQASASMMTVALLHRPVAEARRLIVSFSKMITGATINDQDQRALGDASLLASVAEFPARIKCATLAWHALDELLQREGSQEHE</sequence>
<dbReference type="CDD" id="cd06664">
    <property type="entry name" value="IscU_like"/>
    <property type="match status" value="1"/>
</dbReference>
<proteinExistence type="predicted"/>
<dbReference type="EMBL" id="JBHLZY010000008">
    <property type="protein sequence ID" value="MFB9768929.1"/>
    <property type="molecule type" value="Genomic_DNA"/>
</dbReference>
<dbReference type="Gene3D" id="3.90.1010.10">
    <property type="match status" value="1"/>
</dbReference>
<evidence type="ECO:0000259" key="1">
    <source>
        <dbReference type="Pfam" id="PF01592"/>
    </source>
</evidence>
<dbReference type="Pfam" id="PF01592">
    <property type="entry name" value="NifU_N"/>
    <property type="match status" value="1"/>
</dbReference>
<dbReference type="NCBIfam" id="TIGR01994">
    <property type="entry name" value="SUF_scaf_2"/>
    <property type="match status" value="1"/>
</dbReference>
<comment type="caution">
    <text evidence="2">The sequence shown here is derived from an EMBL/GenBank/DDBJ whole genome shotgun (WGS) entry which is preliminary data.</text>
</comment>